<sequence>MHHRSEGYILRDLLPAERCATWDPNGPFDQSCLCICDPMAPFKTLARTPTRMMIEWLRRLGITIKIPRVHVFGSIRVETEVSGSFIEIMSEE</sequence>
<dbReference type="Proteomes" id="UP000008177">
    <property type="component" value="Unplaced contigs"/>
</dbReference>
<dbReference type="InParanoid" id="G2XUA9"/>
<proteinExistence type="predicted"/>
<reference evidence="2" key="1">
    <citation type="journal article" date="2011" name="PLoS Genet.">
        <title>Genomic analysis of the necrotrophic fungal pathogens Sclerotinia sclerotiorum and Botrytis cinerea.</title>
        <authorList>
            <person name="Amselem J."/>
            <person name="Cuomo C.A."/>
            <person name="van Kan J.A."/>
            <person name="Viaud M."/>
            <person name="Benito E.P."/>
            <person name="Couloux A."/>
            <person name="Coutinho P.M."/>
            <person name="de Vries R.P."/>
            <person name="Dyer P.S."/>
            <person name="Fillinger S."/>
            <person name="Fournier E."/>
            <person name="Gout L."/>
            <person name="Hahn M."/>
            <person name="Kohn L."/>
            <person name="Lapalu N."/>
            <person name="Plummer K.M."/>
            <person name="Pradier J.M."/>
            <person name="Quevillon E."/>
            <person name="Sharon A."/>
            <person name="Simon A."/>
            <person name="ten Have A."/>
            <person name="Tudzynski B."/>
            <person name="Tudzynski P."/>
            <person name="Wincker P."/>
            <person name="Andrew M."/>
            <person name="Anthouard V."/>
            <person name="Beever R.E."/>
            <person name="Beffa R."/>
            <person name="Benoit I."/>
            <person name="Bouzid O."/>
            <person name="Brault B."/>
            <person name="Chen Z."/>
            <person name="Choquer M."/>
            <person name="Collemare J."/>
            <person name="Cotton P."/>
            <person name="Danchin E.G."/>
            <person name="Da Silva C."/>
            <person name="Gautier A."/>
            <person name="Giraud C."/>
            <person name="Giraud T."/>
            <person name="Gonzalez C."/>
            <person name="Grossetete S."/>
            <person name="Guldener U."/>
            <person name="Henrissat B."/>
            <person name="Howlett B.J."/>
            <person name="Kodira C."/>
            <person name="Kretschmer M."/>
            <person name="Lappartient A."/>
            <person name="Leroch M."/>
            <person name="Levis C."/>
            <person name="Mauceli E."/>
            <person name="Neuveglise C."/>
            <person name="Oeser B."/>
            <person name="Pearson M."/>
            <person name="Poulain J."/>
            <person name="Poussereau N."/>
            <person name="Quesneville H."/>
            <person name="Rascle C."/>
            <person name="Schumacher J."/>
            <person name="Segurens B."/>
            <person name="Sexton A."/>
            <person name="Silva E."/>
            <person name="Sirven C."/>
            <person name="Soanes D.M."/>
            <person name="Talbot N.J."/>
            <person name="Templeton M."/>
            <person name="Yandava C."/>
            <person name="Yarden O."/>
            <person name="Zeng Q."/>
            <person name="Rollins J.A."/>
            <person name="Lebrun M.H."/>
            <person name="Dickman M."/>
        </authorList>
    </citation>
    <scope>NUCLEOTIDE SEQUENCE [LARGE SCALE GENOMIC DNA]</scope>
    <source>
        <strain evidence="2">T4</strain>
    </source>
</reference>
<dbReference type="EMBL" id="FQ790269">
    <property type="protein sequence ID" value="CCD44051.1"/>
    <property type="molecule type" value="Genomic_DNA"/>
</dbReference>
<dbReference type="HOGENOM" id="CLU_2413003_0_0_1"/>
<organism evidence="1 2">
    <name type="scientific">Botryotinia fuckeliana (strain T4)</name>
    <name type="common">Noble rot fungus</name>
    <name type="synonym">Botrytis cinerea</name>
    <dbReference type="NCBI Taxonomy" id="999810"/>
    <lineage>
        <taxon>Eukaryota</taxon>
        <taxon>Fungi</taxon>
        <taxon>Dikarya</taxon>
        <taxon>Ascomycota</taxon>
        <taxon>Pezizomycotina</taxon>
        <taxon>Leotiomycetes</taxon>
        <taxon>Helotiales</taxon>
        <taxon>Sclerotiniaceae</taxon>
        <taxon>Botrytis</taxon>
    </lineage>
</organism>
<evidence type="ECO:0000313" key="1">
    <source>
        <dbReference type="EMBL" id="CCD44051.1"/>
    </source>
</evidence>
<accession>G2XUA9</accession>
<gene>
    <name evidence="1" type="ORF">BofuT4_uP059980.1</name>
</gene>
<protein>
    <submittedName>
        <fullName evidence="1">Uncharacterized protein</fullName>
    </submittedName>
</protein>
<name>G2XUA9_BOTF4</name>
<evidence type="ECO:0000313" key="2">
    <source>
        <dbReference type="Proteomes" id="UP000008177"/>
    </source>
</evidence>
<dbReference type="AlphaFoldDB" id="G2XUA9"/>